<dbReference type="Proteomes" id="UP000178964">
    <property type="component" value="Unassembled WGS sequence"/>
</dbReference>
<keyword evidence="2" id="KW-0732">Signal</keyword>
<protein>
    <submittedName>
        <fullName evidence="3">Uncharacterized protein</fullName>
    </submittedName>
</protein>
<keyword evidence="1" id="KW-1133">Transmembrane helix</keyword>
<evidence type="ECO:0000256" key="1">
    <source>
        <dbReference type="SAM" id="Phobius"/>
    </source>
</evidence>
<name>A0A1F4VLI3_UNCKA</name>
<comment type="caution">
    <text evidence="3">The sequence shown here is derived from an EMBL/GenBank/DDBJ whole genome shotgun (WGS) entry which is preliminary data.</text>
</comment>
<proteinExistence type="predicted"/>
<dbReference type="AlphaFoldDB" id="A0A1F4VLI3"/>
<feature type="chain" id="PRO_5009515006" evidence="2">
    <location>
        <begin position="29"/>
        <end position="154"/>
    </location>
</feature>
<keyword evidence="1" id="KW-0812">Transmembrane</keyword>
<feature type="signal peptide" evidence="2">
    <location>
        <begin position="1"/>
        <end position="28"/>
    </location>
</feature>
<dbReference type="Pfam" id="PF18895">
    <property type="entry name" value="T4SS_pilin"/>
    <property type="match status" value="1"/>
</dbReference>
<feature type="transmembrane region" description="Helical" evidence="1">
    <location>
        <begin position="61"/>
        <end position="83"/>
    </location>
</feature>
<reference evidence="3 4" key="1">
    <citation type="journal article" date="2016" name="Nat. Commun.">
        <title>Thousands of microbial genomes shed light on interconnected biogeochemical processes in an aquifer system.</title>
        <authorList>
            <person name="Anantharaman K."/>
            <person name="Brown C.T."/>
            <person name="Hug L.A."/>
            <person name="Sharon I."/>
            <person name="Castelle C.J."/>
            <person name="Probst A.J."/>
            <person name="Thomas B.C."/>
            <person name="Singh A."/>
            <person name="Wilkins M.J."/>
            <person name="Karaoz U."/>
            <person name="Brodie E.L."/>
            <person name="Williams K.H."/>
            <person name="Hubbard S.S."/>
            <person name="Banfield J.F."/>
        </authorList>
    </citation>
    <scope>NUCLEOTIDE SEQUENCE [LARGE SCALE GENOMIC DNA]</scope>
</reference>
<evidence type="ECO:0000313" key="4">
    <source>
        <dbReference type="Proteomes" id="UP000178964"/>
    </source>
</evidence>
<organism evidence="3 4">
    <name type="scientific">candidate division WWE3 bacterium RIFCSPLOWO2_01_FULL_42_11</name>
    <dbReference type="NCBI Taxonomy" id="1802627"/>
    <lineage>
        <taxon>Bacteria</taxon>
        <taxon>Katanobacteria</taxon>
    </lineage>
</organism>
<gene>
    <name evidence="3" type="ORF">A3A70_02775</name>
</gene>
<sequence>MVKSIKMLVVALLVSMFMMQLTATPALAANKECGFSNLGACAGTGLIFTSNEICTDATSCITFFVNLIFLFAVLATFVVLVWGGLDYIMSGGDSAKAATARGKITNAIVGLVIVILAWAITNLVLGTFSTGTELQDVVPTAGSSIPYTRLEKLS</sequence>
<dbReference type="InterPro" id="IPR043993">
    <property type="entry name" value="T4SS_pilin"/>
</dbReference>
<keyword evidence="1" id="KW-0472">Membrane</keyword>
<accession>A0A1F4VLI3</accession>
<evidence type="ECO:0000256" key="2">
    <source>
        <dbReference type="SAM" id="SignalP"/>
    </source>
</evidence>
<dbReference type="EMBL" id="MEVK01000044">
    <property type="protein sequence ID" value="OGC58061.1"/>
    <property type="molecule type" value="Genomic_DNA"/>
</dbReference>
<dbReference type="STRING" id="1802627.A3A70_02775"/>
<feature type="transmembrane region" description="Helical" evidence="1">
    <location>
        <begin position="104"/>
        <end position="125"/>
    </location>
</feature>
<evidence type="ECO:0000313" key="3">
    <source>
        <dbReference type="EMBL" id="OGC58061.1"/>
    </source>
</evidence>